<dbReference type="HAMAP" id="MF_00072">
    <property type="entry name" value="Rel_fac_3"/>
    <property type="match status" value="1"/>
</dbReference>
<keyword evidence="3 8" id="KW-0963">Cytoplasm</keyword>
<dbReference type="InterPro" id="IPR004548">
    <property type="entry name" value="PrfC"/>
</dbReference>
<dbReference type="NCBIfam" id="NF001964">
    <property type="entry name" value="PRK00741.1"/>
    <property type="match status" value="1"/>
</dbReference>
<keyword evidence="5 8" id="KW-0648">Protein biosynthesis</keyword>
<dbReference type="SUPFAM" id="SSF50447">
    <property type="entry name" value="Translation proteins"/>
    <property type="match status" value="1"/>
</dbReference>
<dbReference type="InterPro" id="IPR035647">
    <property type="entry name" value="EFG_III/V"/>
</dbReference>
<evidence type="ECO:0000256" key="1">
    <source>
        <dbReference type="ARBA" id="ARBA00004496"/>
    </source>
</evidence>
<protein>
    <recommendedName>
        <fullName evidence="7 8">Peptide chain release factor 3</fullName>
        <shortName evidence="8">RF-3</shortName>
    </recommendedName>
</protein>
<dbReference type="PANTHER" id="PTHR43556:SF2">
    <property type="entry name" value="PEPTIDE CHAIN RELEASE FACTOR RF3"/>
    <property type="match status" value="1"/>
</dbReference>
<evidence type="ECO:0000256" key="2">
    <source>
        <dbReference type="ARBA" id="ARBA00009978"/>
    </source>
</evidence>
<feature type="domain" description="Tr-type G" evidence="10">
    <location>
        <begin position="51"/>
        <end position="319"/>
    </location>
</feature>
<dbReference type="CDD" id="cd04169">
    <property type="entry name" value="RF3"/>
    <property type="match status" value="1"/>
</dbReference>
<proteinExistence type="inferred from homology"/>
<dbReference type="SUPFAM" id="SSF52540">
    <property type="entry name" value="P-loop containing nucleoside triphosphate hydrolases"/>
    <property type="match status" value="1"/>
</dbReference>
<dbReference type="InterPro" id="IPR041732">
    <property type="entry name" value="RF3_GTP-bd"/>
</dbReference>
<dbReference type="FunFam" id="3.30.70.3280:FF:000001">
    <property type="entry name" value="Peptide chain release factor 3"/>
    <property type="match status" value="1"/>
</dbReference>
<dbReference type="GO" id="GO:0016149">
    <property type="term" value="F:translation release factor activity, codon specific"/>
    <property type="evidence" value="ECO:0007669"/>
    <property type="project" value="UniProtKB-UniRule"/>
</dbReference>
<evidence type="ECO:0000259" key="10">
    <source>
        <dbReference type="PROSITE" id="PS51722"/>
    </source>
</evidence>
<dbReference type="Gene3D" id="2.40.30.10">
    <property type="entry name" value="Translation factors"/>
    <property type="match status" value="1"/>
</dbReference>
<dbReference type="Pfam" id="PF22042">
    <property type="entry name" value="EF-G_D2"/>
    <property type="match status" value="1"/>
</dbReference>
<evidence type="ECO:0000256" key="6">
    <source>
        <dbReference type="ARBA" id="ARBA00023134"/>
    </source>
</evidence>
<evidence type="ECO:0000256" key="8">
    <source>
        <dbReference type="HAMAP-Rule" id="MF_00072"/>
    </source>
</evidence>
<dbReference type="InterPro" id="IPR000795">
    <property type="entry name" value="T_Tr_GTP-bd_dom"/>
</dbReference>
<feature type="region of interest" description="Disordered" evidence="9">
    <location>
        <begin position="1"/>
        <end position="44"/>
    </location>
</feature>
<comment type="similarity">
    <text evidence="2 8">Belongs to the TRAFAC class translation factor GTPase superfamily. Classic translation factor GTPase family. PrfC subfamily.</text>
</comment>
<evidence type="ECO:0000256" key="5">
    <source>
        <dbReference type="ARBA" id="ARBA00022917"/>
    </source>
</evidence>
<dbReference type="FunFam" id="3.40.50.300:FF:000542">
    <property type="entry name" value="Peptide chain release factor 3"/>
    <property type="match status" value="1"/>
</dbReference>
<dbReference type="GO" id="GO:0003924">
    <property type="term" value="F:GTPase activity"/>
    <property type="evidence" value="ECO:0007669"/>
    <property type="project" value="InterPro"/>
</dbReference>
<dbReference type="PROSITE" id="PS00301">
    <property type="entry name" value="G_TR_1"/>
    <property type="match status" value="1"/>
</dbReference>
<feature type="binding site" evidence="8">
    <location>
        <begin position="128"/>
        <end position="132"/>
    </location>
    <ligand>
        <name>GTP</name>
        <dbReference type="ChEBI" id="CHEBI:37565"/>
    </ligand>
</feature>
<evidence type="ECO:0000256" key="3">
    <source>
        <dbReference type="ARBA" id="ARBA00022490"/>
    </source>
</evidence>
<dbReference type="STRING" id="1246637.MTBBW1_1670012"/>
<evidence type="ECO:0000313" key="11">
    <source>
        <dbReference type="EMBL" id="SLM28996.1"/>
    </source>
</evidence>
<evidence type="ECO:0000313" key="12">
    <source>
        <dbReference type="Proteomes" id="UP000191931"/>
    </source>
</evidence>
<evidence type="ECO:0000256" key="4">
    <source>
        <dbReference type="ARBA" id="ARBA00022741"/>
    </source>
</evidence>
<evidence type="ECO:0000256" key="9">
    <source>
        <dbReference type="SAM" id="MobiDB-lite"/>
    </source>
</evidence>
<dbReference type="PROSITE" id="PS51722">
    <property type="entry name" value="G_TR_2"/>
    <property type="match status" value="1"/>
</dbReference>
<dbReference type="Proteomes" id="UP000191931">
    <property type="component" value="Unassembled WGS sequence"/>
</dbReference>
<dbReference type="Gene3D" id="3.30.70.3280">
    <property type="entry name" value="Peptide chain release factor 3, domain III"/>
    <property type="match status" value="1"/>
</dbReference>
<dbReference type="InterPro" id="IPR032090">
    <property type="entry name" value="RF3_C"/>
</dbReference>
<dbReference type="InterPro" id="IPR031157">
    <property type="entry name" value="G_TR_CS"/>
</dbReference>
<comment type="function">
    <text evidence="8">Increases the formation of ribosomal termination complexes and stimulates activities of RF-1 and RF-2. It binds guanine nucleotides and has strong preference for UGA stop codons. It may interact directly with the ribosome. The stimulation of RF-1 and RF-2 is significantly reduced by GTP and GDP, but not by GMP.</text>
</comment>
<dbReference type="CDD" id="cd03689">
    <property type="entry name" value="RF3_II"/>
    <property type="match status" value="1"/>
</dbReference>
<dbReference type="Gene3D" id="3.40.50.300">
    <property type="entry name" value="P-loop containing nucleotide triphosphate hydrolases"/>
    <property type="match status" value="1"/>
</dbReference>
<dbReference type="CDD" id="cd16259">
    <property type="entry name" value="RF3_III"/>
    <property type="match status" value="1"/>
</dbReference>
<dbReference type="InterPro" id="IPR053905">
    <property type="entry name" value="EF-G-like_DII"/>
</dbReference>
<comment type="subcellular location">
    <subcellularLocation>
        <location evidence="1 8">Cytoplasm</location>
    </subcellularLocation>
</comment>
<dbReference type="GO" id="GO:0005525">
    <property type="term" value="F:GTP binding"/>
    <property type="evidence" value="ECO:0007669"/>
    <property type="project" value="UniProtKB-UniRule"/>
</dbReference>
<dbReference type="NCBIfam" id="TIGR00503">
    <property type="entry name" value="prfC"/>
    <property type="match status" value="1"/>
</dbReference>
<feature type="compositionally biased region" description="Polar residues" evidence="9">
    <location>
        <begin position="26"/>
        <end position="35"/>
    </location>
</feature>
<dbReference type="SUPFAM" id="SSF54980">
    <property type="entry name" value="EF-G C-terminal domain-like"/>
    <property type="match status" value="1"/>
</dbReference>
<keyword evidence="6 8" id="KW-0342">GTP-binding</keyword>
<accession>A0A1W1H977</accession>
<dbReference type="PANTHER" id="PTHR43556">
    <property type="entry name" value="PEPTIDE CHAIN RELEASE FACTOR RF3"/>
    <property type="match status" value="1"/>
</dbReference>
<keyword evidence="12" id="KW-1185">Reference proteome</keyword>
<reference evidence="11 12" key="1">
    <citation type="submission" date="2017-03" db="EMBL/GenBank/DDBJ databases">
        <authorList>
            <person name="Afonso C.L."/>
            <person name="Miller P.J."/>
            <person name="Scott M.A."/>
            <person name="Spackman E."/>
            <person name="Goraichik I."/>
            <person name="Dimitrov K.M."/>
            <person name="Suarez D.L."/>
            <person name="Swayne D.E."/>
        </authorList>
    </citation>
    <scope>NUCLEOTIDE SEQUENCE [LARGE SCALE GENOMIC DNA]</scope>
    <source>
        <strain evidence="11">PRJEB14757</strain>
    </source>
</reference>
<dbReference type="GO" id="GO:0006449">
    <property type="term" value="P:regulation of translational termination"/>
    <property type="evidence" value="ECO:0007669"/>
    <property type="project" value="UniProtKB-UniRule"/>
</dbReference>
<keyword evidence="4 8" id="KW-0547">Nucleotide-binding</keyword>
<dbReference type="Pfam" id="PF00009">
    <property type="entry name" value="GTP_EFTU"/>
    <property type="match status" value="1"/>
</dbReference>
<sequence>METMNPDSATLNSDADSEPLIHPTDSEQSSQTFESTPKKTRSDVRTLREIGRRRTFAIISHPDAGKTTLTEKLLLFGGAIKQAGAVKSRKTERKATSDFLSIEQERGISVSSSVMKFNYKGYEVNLLDTPGHKDFSEDTYRVLTAVDCAVMIIDSAKGVEPQTRKLMEVCRMRNTPIITFINKLDREGMDPLSLFEDVEDKLQIECTPITWPIGMGKRFKGVYHLQKHSLGLFAPGYSPKDGDGILINDLDDPLLDKSLGKQAEELRDDIELIEGASDPFNMEEYLKGSQTPVFFGSAINNFGVREMLDSFVEMAPPPGIRKASTRDVAPDEPAFTGFTFKIQANMDPAHRDRIAFFRICSGKFTRGMKVRHHRINKDVILSNATIFMAQERSNIDEAYPGDIIGIHNHGTIKIGDTFTEKEPLKFLGIPSFAPEHFRRVLLKNPMKTKALQKGLLQLAEEGTIQVFRPKINNDYILGAVGVLQFDVTMARLAAEYNVDAAHEPVDLSVARWITCENEAKLKEFIRKNEASIAIDSEGWITFLTTSEYQLGFAIEAWPDIKFHKTREYN</sequence>
<feature type="binding site" evidence="8">
    <location>
        <begin position="60"/>
        <end position="67"/>
    </location>
    <ligand>
        <name>GTP</name>
        <dbReference type="ChEBI" id="CHEBI:37565"/>
    </ligand>
</feature>
<dbReference type="InterPro" id="IPR038467">
    <property type="entry name" value="RF3_dom_3_sf"/>
</dbReference>
<dbReference type="InterPro" id="IPR005225">
    <property type="entry name" value="Small_GTP-bd"/>
</dbReference>
<dbReference type="EMBL" id="FWEV01000076">
    <property type="protein sequence ID" value="SLM28996.1"/>
    <property type="molecule type" value="Genomic_DNA"/>
</dbReference>
<name>A0A1W1H977_9BACT</name>
<dbReference type="NCBIfam" id="TIGR00231">
    <property type="entry name" value="small_GTP"/>
    <property type="match status" value="1"/>
</dbReference>
<feature type="compositionally biased region" description="Polar residues" evidence="9">
    <location>
        <begin position="1"/>
        <end position="14"/>
    </location>
</feature>
<dbReference type="InterPro" id="IPR027417">
    <property type="entry name" value="P-loop_NTPase"/>
</dbReference>
<evidence type="ECO:0000256" key="7">
    <source>
        <dbReference type="ARBA" id="ARBA00073639"/>
    </source>
</evidence>
<dbReference type="GO" id="GO:0005829">
    <property type="term" value="C:cytosol"/>
    <property type="evidence" value="ECO:0007669"/>
    <property type="project" value="TreeGrafter"/>
</dbReference>
<dbReference type="PRINTS" id="PR00315">
    <property type="entry name" value="ELONGATNFCT"/>
</dbReference>
<dbReference type="GO" id="GO:0016150">
    <property type="term" value="F:translation release factor activity, codon nonspecific"/>
    <property type="evidence" value="ECO:0007669"/>
    <property type="project" value="TreeGrafter"/>
</dbReference>
<organism evidence="11 12">
    <name type="scientific">Desulfamplus magnetovallimortis</name>
    <dbReference type="NCBI Taxonomy" id="1246637"/>
    <lineage>
        <taxon>Bacteria</taxon>
        <taxon>Pseudomonadati</taxon>
        <taxon>Thermodesulfobacteriota</taxon>
        <taxon>Desulfobacteria</taxon>
        <taxon>Desulfobacterales</taxon>
        <taxon>Desulfobacteraceae</taxon>
        <taxon>Desulfamplus</taxon>
    </lineage>
</organism>
<dbReference type="InterPro" id="IPR009000">
    <property type="entry name" value="Transl_B-barrel_sf"/>
</dbReference>
<gene>
    <name evidence="8 11" type="primary">prfC</name>
    <name evidence="11" type="ORF">MTBBW1_1670012</name>
</gene>
<dbReference type="AlphaFoldDB" id="A0A1W1H977"/>
<feature type="binding site" evidence="8">
    <location>
        <begin position="182"/>
        <end position="185"/>
    </location>
    <ligand>
        <name>GTP</name>
        <dbReference type="ChEBI" id="CHEBI:37565"/>
    </ligand>
</feature>
<dbReference type="Pfam" id="PF16658">
    <property type="entry name" value="RF3_C"/>
    <property type="match status" value="1"/>
</dbReference>